<evidence type="ECO:0000313" key="2">
    <source>
        <dbReference type="EMBL" id="KAF1919047.1"/>
    </source>
</evidence>
<keyword evidence="1" id="KW-0732">Signal</keyword>
<evidence type="ECO:0000313" key="3">
    <source>
        <dbReference type="Proteomes" id="UP000800096"/>
    </source>
</evidence>
<organism evidence="2 3">
    <name type="scientific">Ampelomyces quisqualis</name>
    <name type="common">Powdery mildew agent</name>
    <dbReference type="NCBI Taxonomy" id="50730"/>
    <lineage>
        <taxon>Eukaryota</taxon>
        <taxon>Fungi</taxon>
        <taxon>Dikarya</taxon>
        <taxon>Ascomycota</taxon>
        <taxon>Pezizomycotina</taxon>
        <taxon>Dothideomycetes</taxon>
        <taxon>Pleosporomycetidae</taxon>
        <taxon>Pleosporales</taxon>
        <taxon>Pleosporineae</taxon>
        <taxon>Phaeosphaeriaceae</taxon>
        <taxon>Ampelomyces</taxon>
    </lineage>
</organism>
<feature type="signal peptide" evidence="1">
    <location>
        <begin position="1"/>
        <end position="23"/>
    </location>
</feature>
<evidence type="ECO:0000256" key="1">
    <source>
        <dbReference type="SAM" id="SignalP"/>
    </source>
</evidence>
<dbReference type="OrthoDB" id="3856336at2759"/>
<gene>
    <name evidence="2" type="ORF">BDU57DRAFT_490976</name>
</gene>
<name>A0A6A5QYX7_AMPQU</name>
<proteinExistence type="predicted"/>
<dbReference type="Proteomes" id="UP000800096">
    <property type="component" value="Unassembled WGS sequence"/>
</dbReference>
<sequence length="70" mass="7803">MAPFPILFVSPLEPVLLFLSASAASLFQSRCKRGRVLPSFCETRVYLPMPERLLQVQTARAGDVAFYSDP</sequence>
<evidence type="ECO:0008006" key="4">
    <source>
        <dbReference type="Google" id="ProtNLM"/>
    </source>
</evidence>
<reference evidence="2" key="1">
    <citation type="journal article" date="2020" name="Stud. Mycol.">
        <title>101 Dothideomycetes genomes: a test case for predicting lifestyles and emergence of pathogens.</title>
        <authorList>
            <person name="Haridas S."/>
            <person name="Albert R."/>
            <person name="Binder M."/>
            <person name="Bloem J."/>
            <person name="Labutti K."/>
            <person name="Salamov A."/>
            <person name="Andreopoulos B."/>
            <person name="Baker S."/>
            <person name="Barry K."/>
            <person name="Bills G."/>
            <person name="Bluhm B."/>
            <person name="Cannon C."/>
            <person name="Castanera R."/>
            <person name="Culley D."/>
            <person name="Daum C."/>
            <person name="Ezra D."/>
            <person name="Gonzalez J."/>
            <person name="Henrissat B."/>
            <person name="Kuo A."/>
            <person name="Liang C."/>
            <person name="Lipzen A."/>
            <person name="Lutzoni F."/>
            <person name="Magnuson J."/>
            <person name="Mondo S."/>
            <person name="Nolan M."/>
            <person name="Ohm R."/>
            <person name="Pangilinan J."/>
            <person name="Park H.-J."/>
            <person name="Ramirez L."/>
            <person name="Alfaro M."/>
            <person name="Sun H."/>
            <person name="Tritt A."/>
            <person name="Yoshinaga Y."/>
            <person name="Zwiers L.-H."/>
            <person name="Turgeon B."/>
            <person name="Goodwin S."/>
            <person name="Spatafora J."/>
            <person name="Crous P."/>
            <person name="Grigoriev I."/>
        </authorList>
    </citation>
    <scope>NUCLEOTIDE SEQUENCE</scope>
    <source>
        <strain evidence="2">HMLAC05119</strain>
    </source>
</reference>
<feature type="chain" id="PRO_5025570865" description="Secreted protein" evidence="1">
    <location>
        <begin position="24"/>
        <end position="70"/>
    </location>
</feature>
<dbReference type="EMBL" id="ML979133">
    <property type="protein sequence ID" value="KAF1919047.1"/>
    <property type="molecule type" value="Genomic_DNA"/>
</dbReference>
<keyword evidence="3" id="KW-1185">Reference proteome</keyword>
<protein>
    <recommendedName>
        <fullName evidence="4">Secreted protein</fullName>
    </recommendedName>
</protein>
<dbReference type="AlphaFoldDB" id="A0A6A5QYX7"/>
<accession>A0A6A5QYX7</accession>